<keyword evidence="3" id="KW-1185">Reference proteome</keyword>
<dbReference type="RefSeq" id="WP_168553094.1">
    <property type="nucleotide sequence ID" value="NZ_JAAWWL010000002.1"/>
</dbReference>
<gene>
    <name evidence="2" type="ORF">HCU67_13330</name>
</gene>
<feature type="domain" description="Co-chaperone DjlA N-terminal" evidence="1">
    <location>
        <begin position="3"/>
        <end position="48"/>
    </location>
</feature>
<dbReference type="SUPFAM" id="SSF158682">
    <property type="entry name" value="TerB-like"/>
    <property type="match status" value="1"/>
</dbReference>
<protein>
    <submittedName>
        <fullName evidence="2">TerB family tellurite resistance protein</fullName>
    </submittedName>
</protein>
<dbReference type="Proteomes" id="UP000718451">
    <property type="component" value="Unassembled WGS sequence"/>
</dbReference>
<reference evidence="2 3" key="1">
    <citation type="submission" date="2020-04" db="EMBL/GenBank/DDBJ databases">
        <authorList>
            <person name="Yoon J."/>
        </authorList>
    </citation>
    <scope>NUCLEOTIDE SEQUENCE [LARGE SCALE GENOMIC DNA]</scope>
    <source>
        <strain evidence="2 3">DJ-13</strain>
    </source>
</reference>
<dbReference type="InterPro" id="IPR007791">
    <property type="entry name" value="DjlA_N"/>
</dbReference>
<evidence type="ECO:0000313" key="2">
    <source>
        <dbReference type="EMBL" id="NKI32933.1"/>
    </source>
</evidence>
<dbReference type="EMBL" id="JAAWWL010000002">
    <property type="protein sequence ID" value="NKI32933.1"/>
    <property type="molecule type" value="Genomic_DNA"/>
</dbReference>
<comment type="caution">
    <text evidence="2">The sequence shown here is derived from an EMBL/GenBank/DDBJ whole genome shotgun (WGS) entry which is preliminary data.</text>
</comment>
<organism evidence="2 3">
    <name type="scientific">Croceivirga thetidis</name>
    <dbReference type="NCBI Taxonomy" id="2721623"/>
    <lineage>
        <taxon>Bacteria</taxon>
        <taxon>Pseudomonadati</taxon>
        <taxon>Bacteroidota</taxon>
        <taxon>Flavobacteriia</taxon>
        <taxon>Flavobacteriales</taxon>
        <taxon>Flavobacteriaceae</taxon>
        <taxon>Croceivirga</taxon>
    </lineage>
</organism>
<dbReference type="Pfam" id="PF05099">
    <property type="entry name" value="TerB"/>
    <property type="match status" value="1"/>
</dbReference>
<dbReference type="InterPro" id="IPR029024">
    <property type="entry name" value="TerB-like"/>
</dbReference>
<name>A0ABX1GSK6_9FLAO</name>
<evidence type="ECO:0000313" key="3">
    <source>
        <dbReference type="Proteomes" id="UP000718451"/>
    </source>
</evidence>
<evidence type="ECO:0000259" key="1">
    <source>
        <dbReference type="Pfam" id="PF05099"/>
    </source>
</evidence>
<sequence>MSTYEEKIGILSQMIAFAQSDHSIKESEYDFIFNVAQTLGVTKKAFDELLGDAPEPVMPKKLGERIVQFHRLLLLMNIDQKQQLSELKKLHEMGFKLGLSPAAIEEVLSEMHKYPNFAIPPKKLIEIFRNHYN</sequence>
<dbReference type="Gene3D" id="1.10.3680.10">
    <property type="entry name" value="TerB-like"/>
    <property type="match status" value="1"/>
</dbReference>
<proteinExistence type="predicted"/>
<accession>A0ABX1GSK6</accession>